<name>A0A914RYI8_PAREQ</name>
<sequence length="205" mass="24222">MEHENLEMIYQRSFTFGFCIVPFNINLSYGDLTIVISSEKRRVEAEASNAEEERDRLQTELQELRRRDSNVAESEEEVKGKMRDEEWRKKVEEEQQKQSKEMQKLKDELAKRVQRRDEEWRTKVEKELAVKNAEIEKLQRERGEFCMTVRDRPNTVIMLHFDGNREVDTDVINTHLAQSLFDLGQSLFALVLNTFESVTGDPSFT</sequence>
<evidence type="ECO:0000256" key="1">
    <source>
        <dbReference type="SAM" id="MobiDB-lite"/>
    </source>
</evidence>
<dbReference type="Proteomes" id="UP000887564">
    <property type="component" value="Unplaced"/>
</dbReference>
<dbReference type="AlphaFoldDB" id="A0A914RYI8"/>
<feature type="region of interest" description="Disordered" evidence="1">
    <location>
        <begin position="43"/>
        <end position="106"/>
    </location>
</feature>
<reference evidence="3" key="1">
    <citation type="submission" date="2022-11" db="UniProtKB">
        <authorList>
            <consortium name="WormBaseParasite"/>
        </authorList>
    </citation>
    <scope>IDENTIFICATION</scope>
</reference>
<proteinExistence type="predicted"/>
<dbReference type="WBParaSite" id="PEQ_0000994401-mRNA-1">
    <property type="protein sequence ID" value="PEQ_0000994401-mRNA-1"/>
    <property type="gene ID" value="PEQ_0000994401"/>
</dbReference>
<evidence type="ECO:0000313" key="2">
    <source>
        <dbReference type="Proteomes" id="UP000887564"/>
    </source>
</evidence>
<protein>
    <submittedName>
        <fullName evidence="3">UBX domain-containing protein</fullName>
    </submittedName>
</protein>
<feature type="compositionally biased region" description="Basic and acidic residues" evidence="1">
    <location>
        <begin position="77"/>
        <end position="106"/>
    </location>
</feature>
<keyword evidence="2" id="KW-1185">Reference proteome</keyword>
<evidence type="ECO:0000313" key="3">
    <source>
        <dbReference type="WBParaSite" id="PEQ_0000994401-mRNA-1"/>
    </source>
</evidence>
<accession>A0A914RYI8</accession>
<organism evidence="2 3">
    <name type="scientific">Parascaris equorum</name>
    <name type="common">Equine roundworm</name>
    <dbReference type="NCBI Taxonomy" id="6256"/>
    <lineage>
        <taxon>Eukaryota</taxon>
        <taxon>Metazoa</taxon>
        <taxon>Ecdysozoa</taxon>
        <taxon>Nematoda</taxon>
        <taxon>Chromadorea</taxon>
        <taxon>Rhabditida</taxon>
        <taxon>Spirurina</taxon>
        <taxon>Ascaridomorpha</taxon>
        <taxon>Ascaridoidea</taxon>
        <taxon>Ascarididae</taxon>
        <taxon>Parascaris</taxon>
    </lineage>
</organism>
<feature type="compositionally biased region" description="Basic and acidic residues" evidence="1">
    <location>
        <begin position="43"/>
        <end position="70"/>
    </location>
</feature>